<dbReference type="GO" id="GO:0007423">
    <property type="term" value="P:sensory organ development"/>
    <property type="evidence" value="ECO:0007669"/>
    <property type="project" value="InterPro"/>
</dbReference>
<dbReference type="EMBL" id="JASPKZ010010287">
    <property type="protein sequence ID" value="KAJ9574455.1"/>
    <property type="molecule type" value="Genomic_DNA"/>
</dbReference>
<protein>
    <submittedName>
        <fullName evidence="1">Uncharacterized protein</fullName>
    </submittedName>
</protein>
<dbReference type="GO" id="GO:0007219">
    <property type="term" value="P:Notch signaling pathway"/>
    <property type="evidence" value="ECO:0007669"/>
    <property type="project" value="InterPro"/>
</dbReference>
<reference evidence="1" key="1">
    <citation type="journal article" date="2023" name="IScience">
        <title>Live-bearing cockroach genome reveals convergent evolutionary mechanisms linked to viviparity in insects and beyond.</title>
        <authorList>
            <person name="Fouks B."/>
            <person name="Harrison M.C."/>
            <person name="Mikhailova A.A."/>
            <person name="Marchal E."/>
            <person name="English S."/>
            <person name="Carruthers M."/>
            <person name="Jennings E.C."/>
            <person name="Chiamaka E.L."/>
            <person name="Frigard R.A."/>
            <person name="Pippel M."/>
            <person name="Attardo G.M."/>
            <person name="Benoit J.B."/>
            <person name="Bornberg-Bauer E."/>
            <person name="Tobe S.S."/>
        </authorList>
    </citation>
    <scope>NUCLEOTIDE SEQUENCE</scope>
    <source>
        <strain evidence="1">Stay&amp;Tobe</strain>
    </source>
</reference>
<dbReference type="PANTHER" id="PTHR12254:SF0">
    <property type="entry name" value="BARBU-RELATED"/>
    <property type="match status" value="1"/>
</dbReference>
<evidence type="ECO:0000313" key="1">
    <source>
        <dbReference type="EMBL" id="KAJ9574455.1"/>
    </source>
</evidence>
<dbReference type="Pfam" id="PF15952">
    <property type="entry name" value="ESM4"/>
    <property type="match status" value="1"/>
</dbReference>
<dbReference type="Proteomes" id="UP001233999">
    <property type="component" value="Unassembled WGS sequence"/>
</dbReference>
<comment type="caution">
    <text evidence="1">The sequence shown here is derived from an EMBL/GenBank/DDBJ whole genome shotgun (WGS) entry which is preliminary data.</text>
</comment>
<keyword evidence="2" id="KW-1185">Reference proteome</keyword>
<sequence>MSSDSNTIITSSKKQSKFMALQVHRIKKMLKPVMKFLHKKGHRFEVTKRQIPVPETLVEPEIAEADQNSVNEALESRLQEDLINKTEKSSGMIGVWMQGQMTLVPVSQGRHIPIPVHFACTPSGDFVWSPLPDSDIYWCASEVQTTGQTAEEQVPCKSIEH</sequence>
<dbReference type="InterPro" id="IPR029686">
    <property type="entry name" value="Malpha/m4/m2"/>
</dbReference>
<accession>A0AAD7Z660</accession>
<organism evidence="1 2">
    <name type="scientific">Diploptera punctata</name>
    <name type="common">Pacific beetle cockroach</name>
    <dbReference type="NCBI Taxonomy" id="6984"/>
    <lineage>
        <taxon>Eukaryota</taxon>
        <taxon>Metazoa</taxon>
        <taxon>Ecdysozoa</taxon>
        <taxon>Arthropoda</taxon>
        <taxon>Hexapoda</taxon>
        <taxon>Insecta</taxon>
        <taxon>Pterygota</taxon>
        <taxon>Neoptera</taxon>
        <taxon>Polyneoptera</taxon>
        <taxon>Dictyoptera</taxon>
        <taxon>Blattodea</taxon>
        <taxon>Blaberoidea</taxon>
        <taxon>Blaberidae</taxon>
        <taxon>Diplopterinae</taxon>
        <taxon>Diploptera</taxon>
    </lineage>
</organism>
<dbReference type="AlphaFoldDB" id="A0AAD7Z660"/>
<reference evidence="1" key="2">
    <citation type="submission" date="2023-05" db="EMBL/GenBank/DDBJ databases">
        <authorList>
            <person name="Fouks B."/>
        </authorList>
    </citation>
    <scope>NUCLEOTIDE SEQUENCE</scope>
    <source>
        <strain evidence="1">Stay&amp;Tobe</strain>
        <tissue evidence="1">Testes</tissue>
    </source>
</reference>
<evidence type="ECO:0000313" key="2">
    <source>
        <dbReference type="Proteomes" id="UP001233999"/>
    </source>
</evidence>
<dbReference type="PANTHER" id="PTHR12254">
    <property type="entry name" value="ENHANCER OF SPLIT MALPHA PROTEIN"/>
    <property type="match status" value="1"/>
</dbReference>
<name>A0AAD7Z660_DIPPU</name>
<gene>
    <name evidence="1" type="ORF">L9F63_008381</name>
</gene>
<proteinExistence type="predicted"/>